<dbReference type="PIRSF" id="PIRSF000538">
    <property type="entry name" value="GlpK"/>
    <property type="match status" value="1"/>
</dbReference>
<gene>
    <name evidence="7" type="ordered locus">Sulac_0019</name>
</gene>
<evidence type="ECO:0000259" key="6">
    <source>
        <dbReference type="Pfam" id="PF02782"/>
    </source>
</evidence>
<keyword evidence="3 4" id="KW-0418">Kinase</keyword>
<name>G8TV15_SULAD</name>
<dbReference type="InterPro" id="IPR018484">
    <property type="entry name" value="FGGY_N"/>
</dbReference>
<evidence type="ECO:0000256" key="2">
    <source>
        <dbReference type="ARBA" id="ARBA00022679"/>
    </source>
</evidence>
<dbReference type="SUPFAM" id="SSF53067">
    <property type="entry name" value="Actin-like ATPase domain"/>
    <property type="match status" value="2"/>
</dbReference>
<dbReference type="Gene3D" id="3.30.420.40">
    <property type="match status" value="2"/>
</dbReference>
<dbReference type="PATRIC" id="fig|679936.5.peg.20"/>
<dbReference type="InterPro" id="IPR050406">
    <property type="entry name" value="FGGY_Carb_Kinase"/>
</dbReference>
<dbReference type="STRING" id="679936.Sulac_0019"/>
<dbReference type="CDD" id="cd07804">
    <property type="entry name" value="ASKHA_NBD_FGGY_RrXK-like"/>
    <property type="match status" value="1"/>
</dbReference>
<dbReference type="InterPro" id="IPR043129">
    <property type="entry name" value="ATPase_NBD"/>
</dbReference>
<keyword evidence="8" id="KW-1185">Reference proteome</keyword>
<evidence type="ECO:0000259" key="5">
    <source>
        <dbReference type="Pfam" id="PF00370"/>
    </source>
</evidence>
<dbReference type="KEGG" id="sap:Sulac_0019"/>
<evidence type="ECO:0000313" key="7">
    <source>
        <dbReference type="EMBL" id="AEW03596.1"/>
    </source>
</evidence>
<dbReference type="HOGENOM" id="CLU_009281_3_0_9"/>
<dbReference type="EMBL" id="CP003179">
    <property type="protein sequence ID" value="AEW03596.1"/>
    <property type="molecule type" value="Genomic_DNA"/>
</dbReference>
<dbReference type="InterPro" id="IPR018483">
    <property type="entry name" value="Carb_kinase_FGGY_CS"/>
</dbReference>
<keyword evidence="2 4" id="KW-0808">Transferase</keyword>
<evidence type="ECO:0000256" key="4">
    <source>
        <dbReference type="RuleBase" id="RU003733"/>
    </source>
</evidence>
<feature type="domain" description="Carbohydrate kinase FGGY N-terminal" evidence="5">
    <location>
        <begin position="4"/>
        <end position="247"/>
    </location>
</feature>
<dbReference type="Pfam" id="PF00370">
    <property type="entry name" value="FGGY_N"/>
    <property type="match status" value="1"/>
</dbReference>
<dbReference type="GO" id="GO:0004856">
    <property type="term" value="F:D-xylulokinase activity"/>
    <property type="evidence" value="ECO:0007669"/>
    <property type="project" value="UniProtKB-EC"/>
</dbReference>
<reference evidence="7 8" key="2">
    <citation type="journal article" date="2012" name="Stand. Genomic Sci.">
        <title>Complete genome sequence of the moderately thermophilic mineral-sulfide-oxidizing firmicute Sulfobacillus acidophilus type strain (NAL(T)).</title>
        <authorList>
            <person name="Anderson I."/>
            <person name="Chertkov O."/>
            <person name="Chen A."/>
            <person name="Saunders E."/>
            <person name="Lapidus A."/>
            <person name="Nolan M."/>
            <person name="Lucas S."/>
            <person name="Hammon N."/>
            <person name="Deshpande S."/>
            <person name="Cheng J.F."/>
            <person name="Han C."/>
            <person name="Tapia R."/>
            <person name="Goodwin L.A."/>
            <person name="Pitluck S."/>
            <person name="Liolios K."/>
            <person name="Pagani I."/>
            <person name="Ivanova N."/>
            <person name="Mikhailova N."/>
            <person name="Pati A."/>
            <person name="Palaniappan K."/>
            <person name="Land M."/>
            <person name="Pan C."/>
            <person name="Rohde M."/>
            <person name="Pukall R."/>
            <person name="Goker M."/>
            <person name="Detter J.C."/>
            <person name="Woyke T."/>
            <person name="Bristow J."/>
            <person name="Eisen J.A."/>
            <person name="Markowitz V."/>
            <person name="Hugenholtz P."/>
            <person name="Kyrpides N.C."/>
            <person name="Klenk H.P."/>
            <person name="Mavromatis K."/>
        </authorList>
    </citation>
    <scope>NUCLEOTIDE SEQUENCE [LARGE SCALE GENOMIC DNA]</scope>
    <source>
        <strain evidence="8">ATCC 700253 / DSM 10332 / NAL</strain>
    </source>
</reference>
<reference evidence="8" key="1">
    <citation type="submission" date="2011-12" db="EMBL/GenBank/DDBJ databases">
        <title>The complete genome of chromosome of Sulfobacillus acidophilus DSM 10332.</title>
        <authorList>
            <person name="Lucas S."/>
            <person name="Han J."/>
            <person name="Lapidus A."/>
            <person name="Bruce D."/>
            <person name="Goodwin L."/>
            <person name="Pitluck S."/>
            <person name="Peters L."/>
            <person name="Kyrpides N."/>
            <person name="Mavromatis K."/>
            <person name="Ivanova N."/>
            <person name="Mikhailova N."/>
            <person name="Chertkov O."/>
            <person name="Saunders E."/>
            <person name="Detter J.C."/>
            <person name="Tapia R."/>
            <person name="Han C."/>
            <person name="Land M."/>
            <person name="Hauser L."/>
            <person name="Markowitz V."/>
            <person name="Cheng J.-F."/>
            <person name="Hugenholtz P."/>
            <person name="Woyke T."/>
            <person name="Wu D."/>
            <person name="Pukall R."/>
            <person name="Gehrich-Schroeter G."/>
            <person name="Schneider S."/>
            <person name="Klenk H.-P."/>
            <person name="Eisen J.A."/>
        </authorList>
    </citation>
    <scope>NUCLEOTIDE SEQUENCE [LARGE SCALE GENOMIC DNA]</scope>
    <source>
        <strain evidence="8">ATCC 700253 / DSM 10332 / NAL</strain>
    </source>
</reference>
<sequence>MAWVMGIDIGTTAVKALLLDTETGQSVTATSDEYPLYSPNAGWAEADPQHWEQGISEAIARLRQQDAKAVSQCRGIGVCGMVPALVPLDRSHRPLRRSIQQNDARTGRELAQIMADADTEWLYQRTGTVLNQQHIAPKLLWLQRYEPHTWEQLHAIVGSYDYVRGLMTGNWAIEVNWAVESGLFDVHARSWLTDFMNRWSIDSRWFGSVGNPWEPAGTLRPRMAEAWGMPSGIPVVYGSADHVASALAAGVANPGDVLIKFGGAGDILYCTATPQFHRRLYFDLHDLPGRYLLNGCMAASGSLVRWLLSRLKADDRSLPELDRRASAISPGSDGIVVLPYFLGEKTPIFDADARGVIFGLMLHHTDGHLFRAVLESVIFGFRHHLDVLSNSGFPVERIFATNGGAKSELWRQIAADVLQRPILAFPHHPGSAMGAAIVAAQGLGLLPQEPVVDRIDTPRIWHQPNPDNRSVYDRNYSVFRTLYERTHDLMHVMGRGEDS</sequence>
<feature type="domain" description="Carbohydrate kinase FGGY C-terminal" evidence="6">
    <location>
        <begin position="286"/>
        <end position="440"/>
    </location>
</feature>
<proteinExistence type="inferred from homology"/>
<accession>G8TV15</accession>
<organism evidence="7 8">
    <name type="scientific">Sulfobacillus acidophilus (strain ATCC 700253 / DSM 10332 / NAL)</name>
    <dbReference type="NCBI Taxonomy" id="679936"/>
    <lineage>
        <taxon>Bacteria</taxon>
        <taxon>Bacillati</taxon>
        <taxon>Bacillota</taxon>
        <taxon>Clostridia</taxon>
        <taxon>Eubacteriales</taxon>
        <taxon>Clostridiales Family XVII. Incertae Sedis</taxon>
        <taxon>Sulfobacillus</taxon>
    </lineage>
</organism>
<evidence type="ECO:0000256" key="1">
    <source>
        <dbReference type="ARBA" id="ARBA00009156"/>
    </source>
</evidence>
<dbReference type="InterPro" id="IPR000577">
    <property type="entry name" value="Carb_kinase_FGGY"/>
</dbReference>
<dbReference type="InterPro" id="IPR018485">
    <property type="entry name" value="FGGY_C"/>
</dbReference>
<dbReference type="AlphaFoldDB" id="G8TV15"/>
<evidence type="ECO:0000256" key="3">
    <source>
        <dbReference type="ARBA" id="ARBA00022777"/>
    </source>
</evidence>
<comment type="similarity">
    <text evidence="1 4">Belongs to the FGGY kinase family.</text>
</comment>
<dbReference type="Pfam" id="PF02782">
    <property type="entry name" value="FGGY_C"/>
    <property type="match status" value="1"/>
</dbReference>
<evidence type="ECO:0000313" key="8">
    <source>
        <dbReference type="Proteomes" id="UP000005439"/>
    </source>
</evidence>
<dbReference type="PANTHER" id="PTHR43095:SF5">
    <property type="entry name" value="XYLULOSE KINASE"/>
    <property type="match status" value="1"/>
</dbReference>
<dbReference type="Proteomes" id="UP000005439">
    <property type="component" value="Chromosome"/>
</dbReference>
<dbReference type="PANTHER" id="PTHR43095">
    <property type="entry name" value="SUGAR KINASE"/>
    <property type="match status" value="1"/>
</dbReference>
<protein>
    <submittedName>
        <fullName evidence="7">Xylulokinase</fullName>
        <ecNumber evidence="7">2.7.1.17</ecNumber>
    </submittedName>
</protein>
<dbReference type="EC" id="2.7.1.17" evidence="7"/>
<dbReference type="PROSITE" id="PS00445">
    <property type="entry name" value="FGGY_KINASES_2"/>
    <property type="match status" value="1"/>
</dbReference>